<evidence type="ECO:0000256" key="2">
    <source>
        <dbReference type="ARBA" id="ARBA00022527"/>
    </source>
</evidence>
<dbReference type="InterPro" id="IPR032171">
    <property type="entry name" value="COR-A"/>
</dbReference>
<evidence type="ECO:0000313" key="14">
    <source>
        <dbReference type="Proteomes" id="UP000309215"/>
    </source>
</evidence>
<proteinExistence type="predicted"/>
<keyword evidence="3" id="KW-0433">Leucine-rich repeat</keyword>
<dbReference type="OrthoDB" id="7811098at2"/>
<evidence type="ECO:0000256" key="4">
    <source>
        <dbReference type="ARBA" id="ARBA00022679"/>
    </source>
</evidence>
<dbReference type="PRINTS" id="PR00449">
    <property type="entry name" value="RASTRNSFRMNG"/>
</dbReference>
<feature type="domain" description="Roc" evidence="12">
    <location>
        <begin position="262"/>
        <end position="432"/>
    </location>
</feature>
<dbReference type="SMART" id="SM00175">
    <property type="entry name" value="RAB"/>
    <property type="match status" value="1"/>
</dbReference>
<comment type="caution">
    <text evidence="13">The sequence shown here is derived from an EMBL/GenBank/DDBJ whole genome shotgun (WGS) entry which is preliminary data.</text>
</comment>
<dbReference type="AlphaFoldDB" id="A0A4U1JGR4"/>
<reference evidence="13 14" key="1">
    <citation type="submission" date="2019-04" db="EMBL/GenBank/DDBJ databases">
        <authorList>
            <person name="Li Y."/>
            <person name="Wang J."/>
        </authorList>
    </citation>
    <scope>NUCLEOTIDE SEQUENCE [LARGE SCALE GENOMIC DNA]</scope>
    <source>
        <strain evidence="13 14">DSM 14668</strain>
    </source>
</reference>
<evidence type="ECO:0000256" key="1">
    <source>
        <dbReference type="ARBA" id="ARBA00012513"/>
    </source>
</evidence>
<dbReference type="InterPro" id="IPR032675">
    <property type="entry name" value="LRR_dom_sf"/>
</dbReference>
<evidence type="ECO:0000256" key="3">
    <source>
        <dbReference type="ARBA" id="ARBA00022614"/>
    </source>
</evidence>
<dbReference type="RefSeq" id="WP_136929189.1">
    <property type="nucleotide sequence ID" value="NZ_SSMQ01000010.1"/>
</dbReference>
<evidence type="ECO:0000256" key="5">
    <source>
        <dbReference type="ARBA" id="ARBA00022737"/>
    </source>
</evidence>
<dbReference type="Gene3D" id="3.30.70.1390">
    <property type="entry name" value="ROC domain from the Parkinson's disease-associated leucine-rich repeat kinase 2"/>
    <property type="match status" value="1"/>
</dbReference>
<keyword evidence="2" id="KW-0723">Serine/threonine-protein kinase</keyword>
<dbReference type="Gene3D" id="3.80.10.10">
    <property type="entry name" value="Ribonuclease Inhibitor"/>
    <property type="match status" value="2"/>
</dbReference>
<evidence type="ECO:0000256" key="9">
    <source>
        <dbReference type="ARBA" id="ARBA00023134"/>
    </source>
</evidence>
<organism evidence="13 14">
    <name type="scientific">Polyangium fumosum</name>
    <dbReference type="NCBI Taxonomy" id="889272"/>
    <lineage>
        <taxon>Bacteria</taxon>
        <taxon>Pseudomonadati</taxon>
        <taxon>Myxococcota</taxon>
        <taxon>Polyangia</taxon>
        <taxon>Polyangiales</taxon>
        <taxon>Polyangiaceae</taxon>
        <taxon>Polyangium</taxon>
    </lineage>
</organism>
<dbReference type="InterPro" id="IPR005225">
    <property type="entry name" value="Small_GTP-bd"/>
</dbReference>
<dbReference type="InterPro" id="IPR057263">
    <property type="entry name" value="COR-B"/>
</dbReference>
<dbReference type="Pfam" id="PF00560">
    <property type="entry name" value="LRR_1"/>
    <property type="match status" value="1"/>
</dbReference>
<dbReference type="SUPFAM" id="SSF52058">
    <property type="entry name" value="L domain-like"/>
    <property type="match status" value="1"/>
</dbReference>
<evidence type="ECO:0000256" key="6">
    <source>
        <dbReference type="ARBA" id="ARBA00022741"/>
    </source>
</evidence>
<dbReference type="PANTHER" id="PTHR48051:SF46">
    <property type="entry name" value="LEUCINE RICH REPEAT-CONTAINING DOMAIN PROTEIN"/>
    <property type="match status" value="1"/>
</dbReference>
<dbReference type="InterPro" id="IPR027417">
    <property type="entry name" value="P-loop_NTPase"/>
</dbReference>
<sequence length="961" mass="108343">MASEGFEEARRRIRIAEEQGHESLDLSNLKLAAVPLDLTRLSRLKTLDLSGNRLTDFPTQVLGLTTLRGLALQNNKIGQLPRTISALRSLRTLILSRNRIRALPMELAELTELETLAISHNGTGDMACVLRLARLRTLLCAGLARREALPNLAVLKRLESLDVASCGLEEIPPWIFELTNLTGLRLDDNALRHLDERITRLPSLQTLSLQGVPLETLPVELATLPKLEKLLVDGAPLPHLPPELVAQGNEALLTYLREQYRAGARQWVSKLLVVGEGGVGKTSLLRALRDESFNPEESTTHGIDVRPLVMPHATEPGITMQLNAWDFGGQQIYHATHQFFLTNRSLFVLVWNARLGYEQGRLYYWLDTIRARAPESPVLLVATQVDERSADLPLKELRQKYPQIVEQITVSNKTRVGIDELRQKIREVAAKLPLMGERWPRAWLDAANAVRALGGNHITPKKLWQTMAQKGALGESAAILARWLHELGDILYFQDNPELDDIVLLDPHWVTASISRVLACEGVIERRGIFTREQMREVWSDIEPYLRDHLLRLMEQFDLSYRTLDNRDVSIVVERLSHDEPQSLAPRFGERLGAPRIAMRFVLDGTMPAGIPTWFIARTHRFTTDTHYRQGALFADGPDQRHLGLVQAFPHGGVVTLEVRGPAPQNFFTLLKDGLELTLARFPGMRITRLVPCPGHDGAPCSHEFKYEQLQKRLERDPPLVSIECPEAAADVDVRRMLFGLSPSTRDDVFHELDALRARDERKHEDHRVHVLALTELVQREFLRSLQAAQRLAETHCPAVFVIRPEGATDWGELFLRQTVELHLVCQAPGAFHLTADAGRYRTTLRPMRLGALTHHLKRLVSVLKYVSPAEALFQTDIRRMEELVHRIDTDLAPDTPGQLSFVEVAGAESLEQLEVASLRVLRSLLDTLDPQHAWGGLQKVLTPEGHSLWLCDRHAAAYRS</sequence>
<protein>
    <recommendedName>
        <fullName evidence="1">non-specific serine/threonine protein kinase</fullName>
        <ecNumber evidence="1">2.7.11.1</ecNumber>
    </recommendedName>
</protein>
<keyword evidence="9" id="KW-0342">GTP-binding</keyword>
<dbReference type="GO" id="GO:0005524">
    <property type="term" value="F:ATP binding"/>
    <property type="evidence" value="ECO:0007669"/>
    <property type="project" value="UniProtKB-KW"/>
</dbReference>
<dbReference type="GO" id="GO:0005737">
    <property type="term" value="C:cytoplasm"/>
    <property type="evidence" value="ECO:0007669"/>
    <property type="project" value="TreeGrafter"/>
</dbReference>
<accession>A0A4U1JGR4</accession>
<evidence type="ECO:0000256" key="11">
    <source>
        <dbReference type="ARBA" id="ARBA00048679"/>
    </source>
</evidence>
<dbReference type="EMBL" id="SSMQ01000010">
    <property type="protein sequence ID" value="TKD09516.1"/>
    <property type="molecule type" value="Genomic_DNA"/>
</dbReference>
<dbReference type="GO" id="GO:0004674">
    <property type="term" value="F:protein serine/threonine kinase activity"/>
    <property type="evidence" value="ECO:0007669"/>
    <property type="project" value="UniProtKB-KW"/>
</dbReference>
<dbReference type="EC" id="2.7.11.1" evidence="1"/>
<evidence type="ECO:0000256" key="10">
    <source>
        <dbReference type="ARBA" id="ARBA00047899"/>
    </source>
</evidence>
<dbReference type="InterPro" id="IPR050216">
    <property type="entry name" value="LRR_domain-containing"/>
</dbReference>
<dbReference type="Gene3D" id="1.10.10.10">
    <property type="entry name" value="Winged helix-like DNA-binding domain superfamily/Winged helix DNA-binding domain"/>
    <property type="match status" value="1"/>
</dbReference>
<keyword evidence="5" id="KW-0677">Repeat</keyword>
<dbReference type="InterPro" id="IPR036388">
    <property type="entry name" value="WH-like_DNA-bd_sf"/>
</dbReference>
<evidence type="ECO:0000256" key="7">
    <source>
        <dbReference type="ARBA" id="ARBA00022777"/>
    </source>
</evidence>
<dbReference type="SMART" id="SM00369">
    <property type="entry name" value="LRR_TYP"/>
    <property type="match status" value="5"/>
</dbReference>
<dbReference type="NCBIfam" id="TIGR00231">
    <property type="entry name" value="small_GTP"/>
    <property type="match status" value="1"/>
</dbReference>
<keyword evidence="14" id="KW-1185">Reference proteome</keyword>
<dbReference type="Pfam" id="PF16095">
    <property type="entry name" value="COR-A"/>
    <property type="match status" value="1"/>
</dbReference>
<evidence type="ECO:0000259" key="12">
    <source>
        <dbReference type="PROSITE" id="PS51424"/>
    </source>
</evidence>
<keyword evidence="7" id="KW-0418">Kinase</keyword>
<dbReference type="Pfam" id="PF13855">
    <property type="entry name" value="LRR_8"/>
    <property type="match status" value="2"/>
</dbReference>
<evidence type="ECO:0000256" key="8">
    <source>
        <dbReference type="ARBA" id="ARBA00022840"/>
    </source>
</evidence>
<dbReference type="Pfam" id="PF25497">
    <property type="entry name" value="COR-B"/>
    <property type="match status" value="1"/>
</dbReference>
<name>A0A4U1JGR4_9BACT</name>
<comment type="catalytic activity">
    <reaction evidence="10">
        <text>L-threonyl-[protein] + ATP = O-phospho-L-threonyl-[protein] + ADP + H(+)</text>
        <dbReference type="Rhea" id="RHEA:46608"/>
        <dbReference type="Rhea" id="RHEA-COMP:11060"/>
        <dbReference type="Rhea" id="RHEA-COMP:11605"/>
        <dbReference type="ChEBI" id="CHEBI:15378"/>
        <dbReference type="ChEBI" id="CHEBI:30013"/>
        <dbReference type="ChEBI" id="CHEBI:30616"/>
        <dbReference type="ChEBI" id="CHEBI:61977"/>
        <dbReference type="ChEBI" id="CHEBI:456216"/>
        <dbReference type="EC" id="2.7.11.1"/>
    </reaction>
</comment>
<dbReference type="Gene3D" id="3.30.310.200">
    <property type="match status" value="1"/>
</dbReference>
<evidence type="ECO:0000313" key="13">
    <source>
        <dbReference type="EMBL" id="TKD09516.1"/>
    </source>
</evidence>
<dbReference type="InterPro" id="IPR020859">
    <property type="entry name" value="ROC"/>
</dbReference>
<dbReference type="GO" id="GO:0005525">
    <property type="term" value="F:GTP binding"/>
    <property type="evidence" value="ECO:0007669"/>
    <property type="project" value="InterPro"/>
</dbReference>
<dbReference type="Gene3D" id="3.40.50.300">
    <property type="entry name" value="P-loop containing nucleotide triphosphate hydrolases"/>
    <property type="match status" value="1"/>
</dbReference>
<dbReference type="PROSITE" id="PS51424">
    <property type="entry name" value="ROC"/>
    <property type="match status" value="1"/>
</dbReference>
<gene>
    <name evidence="13" type="ORF">E8A74_12390</name>
</gene>
<dbReference type="SUPFAM" id="SSF52540">
    <property type="entry name" value="P-loop containing nucleoside triphosphate hydrolases"/>
    <property type="match status" value="1"/>
</dbReference>
<dbReference type="Proteomes" id="UP000309215">
    <property type="component" value="Unassembled WGS sequence"/>
</dbReference>
<dbReference type="PROSITE" id="PS51450">
    <property type="entry name" value="LRR"/>
    <property type="match status" value="2"/>
</dbReference>
<keyword evidence="6" id="KW-0547">Nucleotide-binding</keyword>
<dbReference type="InterPro" id="IPR003591">
    <property type="entry name" value="Leu-rich_rpt_typical-subtyp"/>
</dbReference>
<keyword evidence="8" id="KW-0067">ATP-binding</keyword>
<dbReference type="Pfam" id="PF08477">
    <property type="entry name" value="Roc"/>
    <property type="match status" value="1"/>
</dbReference>
<dbReference type="InterPro" id="IPR001611">
    <property type="entry name" value="Leu-rich_rpt"/>
</dbReference>
<comment type="catalytic activity">
    <reaction evidence="11">
        <text>L-seryl-[protein] + ATP = O-phospho-L-seryl-[protein] + ADP + H(+)</text>
        <dbReference type="Rhea" id="RHEA:17989"/>
        <dbReference type="Rhea" id="RHEA-COMP:9863"/>
        <dbReference type="Rhea" id="RHEA-COMP:11604"/>
        <dbReference type="ChEBI" id="CHEBI:15378"/>
        <dbReference type="ChEBI" id="CHEBI:29999"/>
        <dbReference type="ChEBI" id="CHEBI:30616"/>
        <dbReference type="ChEBI" id="CHEBI:83421"/>
        <dbReference type="ChEBI" id="CHEBI:456216"/>
        <dbReference type="EC" id="2.7.11.1"/>
    </reaction>
</comment>
<keyword evidence="4" id="KW-0808">Transferase</keyword>
<dbReference type="PANTHER" id="PTHR48051">
    <property type="match status" value="1"/>
</dbReference>